<feature type="transmembrane region" description="Helical" evidence="2">
    <location>
        <begin position="51"/>
        <end position="71"/>
    </location>
</feature>
<sequence length="355" mass="38189">MSSARLGTGRRRRHEVTVSANGAPVSSLAEDDATRKAVLEVVQVWLDRLQLISVITTFFSSIDGLLLGFSANIAQLGVRDVREWNASTKLMVAALSGALIFHVCAAITSFTGSFILIRYKLLDADLHEHEVEGSGGSTTTHPVEPSTSTAATATATSPPNSPQPHSPSLSSPLSPNVPTYPTVQSIKSLHDKDRLHRTRSNPVPAHLARAHTSNSLQHLAQAASHSLDFLPLYWNEIFNDFQGRVFIDRIHPFAFLFPKNRRRSANNLNPEKGGTDGDGNSGGNTTNDGTNLNPPIKLLMRCHNLSAAMSTCGFILACLGILAFLWTSLPRDVAIFGSACLGVCLVSGMIVFNAT</sequence>
<keyword evidence="4" id="KW-1185">Reference proteome</keyword>
<protein>
    <recommendedName>
        <fullName evidence="5">Transmembrane protein</fullName>
    </recommendedName>
</protein>
<evidence type="ECO:0000313" key="3">
    <source>
        <dbReference type="EMBL" id="KAK7691793.1"/>
    </source>
</evidence>
<feature type="region of interest" description="Disordered" evidence="1">
    <location>
        <begin position="131"/>
        <end position="181"/>
    </location>
</feature>
<dbReference type="Proteomes" id="UP001385951">
    <property type="component" value="Unassembled WGS sequence"/>
</dbReference>
<feature type="compositionally biased region" description="Low complexity" evidence="1">
    <location>
        <begin position="145"/>
        <end position="158"/>
    </location>
</feature>
<dbReference type="EMBL" id="JASBNA010000005">
    <property type="protein sequence ID" value="KAK7691793.1"/>
    <property type="molecule type" value="Genomic_DNA"/>
</dbReference>
<accession>A0AAW0GE80</accession>
<feature type="transmembrane region" description="Helical" evidence="2">
    <location>
        <begin position="333"/>
        <end position="352"/>
    </location>
</feature>
<feature type="transmembrane region" description="Helical" evidence="2">
    <location>
        <begin position="91"/>
        <end position="117"/>
    </location>
</feature>
<evidence type="ECO:0008006" key="5">
    <source>
        <dbReference type="Google" id="ProtNLM"/>
    </source>
</evidence>
<feature type="transmembrane region" description="Helical" evidence="2">
    <location>
        <begin position="305"/>
        <end position="327"/>
    </location>
</feature>
<name>A0AAW0GE80_9APHY</name>
<evidence type="ECO:0000256" key="1">
    <source>
        <dbReference type="SAM" id="MobiDB-lite"/>
    </source>
</evidence>
<feature type="region of interest" description="Disordered" evidence="1">
    <location>
        <begin position="264"/>
        <end position="290"/>
    </location>
</feature>
<keyword evidence="2" id="KW-1133">Transmembrane helix</keyword>
<proteinExistence type="predicted"/>
<keyword evidence="2" id="KW-0812">Transmembrane</keyword>
<evidence type="ECO:0000313" key="4">
    <source>
        <dbReference type="Proteomes" id="UP001385951"/>
    </source>
</evidence>
<organism evidence="3 4">
    <name type="scientific">Cerrena zonata</name>
    <dbReference type="NCBI Taxonomy" id="2478898"/>
    <lineage>
        <taxon>Eukaryota</taxon>
        <taxon>Fungi</taxon>
        <taxon>Dikarya</taxon>
        <taxon>Basidiomycota</taxon>
        <taxon>Agaricomycotina</taxon>
        <taxon>Agaricomycetes</taxon>
        <taxon>Polyporales</taxon>
        <taxon>Cerrenaceae</taxon>
        <taxon>Cerrena</taxon>
    </lineage>
</organism>
<comment type="caution">
    <text evidence="3">The sequence shown here is derived from an EMBL/GenBank/DDBJ whole genome shotgun (WGS) entry which is preliminary data.</text>
</comment>
<reference evidence="3 4" key="1">
    <citation type="submission" date="2022-09" db="EMBL/GenBank/DDBJ databases">
        <authorList>
            <person name="Palmer J.M."/>
        </authorList>
    </citation>
    <scope>NUCLEOTIDE SEQUENCE [LARGE SCALE GENOMIC DNA]</scope>
    <source>
        <strain evidence="3 4">DSM 7382</strain>
    </source>
</reference>
<dbReference type="AlphaFoldDB" id="A0AAW0GE80"/>
<feature type="compositionally biased region" description="Low complexity" evidence="1">
    <location>
        <begin position="166"/>
        <end position="176"/>
    </location>
</feature>
<gene>
    <name evidence="3" type="ORF">QCA50_005196</name>
</gene>
<keyword evidence="2" id="KW-0472">Membrane</keyword>
<evidence type="ECO:0000256" key="2">
    <source>
        <dbReference type="SAM" id="Phobius"/>
    </source>
</evidence>